<dbReference type="AlphaFoldDB" id="A0A4R1Q8X0"/>
<evidence type="ECO:0000259" key="8">
    <source>
        <dbReference type="PROSITE" id="PS51671"/>
    </source>
</evidence>
<name>A0A4R1Q8X0_9FIRM</name>
<keyword evidence="3" id="KW-1003">Cell membrane</keyword>
<dbReference type="RefSeq" id="WP_132077750.1">
    <property type="nucleotide sequence ID" value="NZ_DALYTA010000001.1"/>
</dbReference>
<comment type="subcellular location">
    <subcellularLocation>
        <location evidence="1">Cell membrane</location>
        <topology evidence="1">Multi-pass membrane protein</topology>
    </subcellularLocation>
</comment>
<dbReference type="PROSITE" id="PS51671">
    <property type="entry name" value="ACT"/>
    <property type="match status" value="1"/>
</dbReference>
<dbReference type="PANTHER" id="PTHR33778:SF1">
    <property type="entry name" value="MAGNESIUM TRANSPORTER YHID-RELATED"/>
    <property type="match status" value="1"/>
</dbReference>
<feature type="transmembrane region" description="Helical" evidence="7">
    <location>
        <begin position="99"/>
        <end position="131"/>
    </location>
</feature>
<dbReference type="EMBL" id="SLUI01000004">
    <property type="protein sequence ID" value="TCL38175.1"/>
    <property type="molecule type" value="Genomic_DNA"/>
</dbReference>
<proteinExistence type="inferred from homology"/>
<dbReference type="SUPFAM" id="SSF55021">
    <property type="entry name" value="ACT-like"/>
    <property type="match status" value="1"/>
</dbReference>
<dbReference type="InterPro" id="IPR049177">
    <property type="entry name" value="MgtC_SapB_SrpB_YhiD_N"/>
</dbReference>
<evidence type="ECO:0000256" key="3">
    <source>
        <dbReference type="ARBA" id="ARBA00022475"/>
    </source>
</evidence>
<dbReference type="GO" id="GO:0005886">
    <property type="term" value="C:plasma membrane"/>
    <property type="evidence" value="ECO:0007669"/>
    <property type="project" value="UniProtKB-SubCell"/>
</dbReference>
<evidence type="ECO:0000256" key="6">
    <source>
        <dbReference type="ARBA" id="ARBA00023136"/>
    </source>
</evidence>
<organism evidence="9 10">
    <name type="scientific">Anaerospora hongkongensis</name>
    <dbReference type="NCBI Taxonomy" id="244830"/>
    <lineage>
        <taxon>Bacteria</taxon>
        <taxon>Bacillati</taxon>
        <taxon>Bacillota</taxon>
        <taxon>Negativicutes</taxon>
        <taxon>Selenomonadales</taxon>
        <taxon>Sporomusaceae</taxon>
        <taxon>Anaerospora</taxon>
    </lineage>
</organism>
<comment type="similarity">
    <text evidence="2">Belongs to the MgtC/SapB family.</text>
</comment>
<dbReference type="InterPro" id="IPR003416">
    <property type="entry name" value="MgtC/SapB/SrpB/YhiD_fam"/>
</dbReference>
<evidence type="ECO:0000256" key="4">
    <source>
        <dbReference type="ARBA" id="ARBA00022692"/>
    </source>
</evidence>
<evidence type="ECO:0000256" key="5">
    <source>
        <dbReference type="ARBA" id="ARBA00022989"/>
    </source>
</evidence>
<dbReference type="Pfam" id="PF02308">
    <property type="entry name" value="MgtC"/>
    <property type="match status" value="1"/>
</dbReference>
<feature type="transmembrane region" description="Helical" evidence="7">
    <location>
        <begin position="6"/>
        <end position="25"/>
    </location>
</feature>
<keyword evidence="5 7" id="KW-1133">Transmembrane helix</keyword>
<dbReference type="InterPro" id="IPR045865">
    <property type="entry name" value="ACT-like_dom_sf"/>
</dbReference>
<dbReference type="OrthoDB" id="9811198at2"/>
<dbReference type="PANTHER" id="PTHR33778">
    <property type="entry name" value="PROTEIN MGTC"/>
    <property type="match status" value="1"/>
</dbReference>
<dbReference type="Pfam" id="PF13291">
    <property type="entry name" value="ACT_4"/>
    <property type="match status" value="1"/>
</dbReference>
<accession>A0A4R1Q8X0</accession>
<feature type="transmembrane region" description="Helical" evidence="7">
    <location>
        <begin position="70"/>
        <end position="87"/>
    </location>
</feature>
<feature type="transmembrane region" description="Helical" evidence="7">
    <location>
        <begin position="37"/>
        <end position="58"/>
    </location>
</feature>
<evidence type="ECO:0000256" key="2">
    <source>
        <dbReference type="ARBA" id="ARBA00009298"/>
    </source>
</evidence>
<reference evidence="9 10" key="1">
    <citation type="submission" date="2019-03" db="EMBL/GenBank/DDBJ databases">
        <title>Genomic Encyclopedia of Type Strains, Phase IV (KMG-IV): sequencing the most valuable type-strain genomes for metagenomic binning, comparative biology and taxonomic classification.</title>
        <authorList>
            <person name="Goeker M."/>
        </authorList>
    </citation>
    <scope>NUCLEOTIDE SEQUENCE [LARGE SCALE GENOMIC DNA]</scope>
    <source>
        <strain evidence="9 10">DSM 15969</strain>
    </source>
</reference>
<keyword evidence="10" id="KW-1185">Reference proteome</keyword>
<gene>
    <name evidence="9" type="ORF">EV210_104143</name>
</gene>
<dbReference type="InterPro" id="IPR002912">
    <property type="entry name" value="ACT_dom"/>
</dbReference>
<dbReference type="PRINTS" id="PR01837">
    <property type="entry name" value="MGTCSAPBPROT"/>
</dbReference>
<comment type="caution">
    <text evidence="9">The sequence shown here is derived from an EMBL/GenBank/DDBJ whole genome shotgun (WGS) entry which is preliminary data.</text>
</comment>
<evidence type="ECO:0000256" key="1">
    <source>
        <dbReference type="ARBA" id="ARBA00004651"/>
    </source>
</evidence>
<dbReference type="Gene3D" id="3.30.70.260">
    <property type="match status" value="1"/>
</dbReference>
<evidence type="ECO:0000313" key="9">
    <source>
        <dbReference type="EMBL" id="TCL38175.1"/>
    </source>
</evidence>
<protein>
    <submittedName>
        <fullName evidence="9">Putative Mg2+ transporter-C (MgtC) family protein</fullName>
    </submittedName>
</protein>
<sequence length="220" mass="23051">MMIDDVTMLTRLVLAVVLGGIIGFERQHRGKTAGLRTHILVCLGSCLTAVLSVNMYAAVQGLTNADPARLGAQVISGIGFLGAGAIMKEGPTVKGLTTAASLWVVATVGLATGVGALTSAVATTVLIAIVLEVFPIIDRRNSCRVPSLVQLSIRSQDFPGQIGRVGSCLRALGVDILQIQIEECEKGIILIPLTIQLPETQKLEQIMAALTKIEGVLGIM</sequence>
<feature type="domain" description="ACT" evidence="8">
    <location>
        <begin position="150"/>
        <end position="220"/>
    </location>
</feature>
<keyword evidence="6 7" id="KW-0472">Membrane</keyword>
<evidence type="ECO:0000256" key="7">
    <source>
        <dbReference type="SAM" id="Phobius"/>
    </source>
</evidence>
<evidence type="ECO:0000313" key="10">
    <source>
        <dbReference type="Proteomes" id="UP000295063"/>
    </source>
</evidence>
<keyword evidence="4 7" id="KW-0812">Transmembrane</keyword>
<dbReference type="Proteomes" id="UP000295063">
    <property type="component" value="Unassembled WGS sequence"/>
</dbReference>